<organism evidence="1 2">
    <name type="scientific">Cellulomonas soli</name>
    <dbReference type="NCBI Taxonomy" id="931535"/>
    <lineage>
        <taxon>Bacteria</taxon>
        <taxon>Bacillati</taxon>
        <taxon>Actinomycetota</taxon>
        <taxon>Actinomycetes</taxon>
        <taxon>Micrococcales</taxon>
        <taxon>Cellulomonadaceae</taxon>
        <taxon>Cellulomonas</taxon>
    </lineage>
</organism>
<dbReference type="RefSeq" id="WP_146954443.1">
    <property type="nucleotide sequence ID" value="NZ_BAABBJ010000012.1"/>
</dbReference>
<evidence type="ECO:0000313" key="2">
    <source>
        <dbReference type="Proteomes" id="UP000321798"/>
    </source>
</evidence>
<evidence type="ECO:0000313" key="1">
    <source>
        <dbReference type="EMBL" id="GEP70665.1"/>
    </source>
</evidence>
<keyword evidence="2" id="KW-1185">Reference proteome</keyword>
<dbReference type="Proteomes" id="UP000321798">
    <property type="component" value="Unassembled WGS sequence"/>
</dbReference>
<protein>
    <recommendedName>
        <fullName evidence="3">Resolvase HTH domain-containing protein</fullName>
    </recommendedName>
</protein>
<comment type="caution">
    <text evidence="1">The sequence shown here is derived from an EMBL/GenBank/DDBJ whole genome shotgun (WGS) entry which is preliminary data.</text>
</comment>
<sequence length="71" mass="7485">MTTTTPAVADLEQQIVWTRQAAAAAAARTADPSGWKAAVRELHAAGARPVLLARATGLSRARISQIIHEPN</sequence>
<dbReference type="AlphaFoldDB" id="A0A512PHI9"/>
<reference evidence="1 2" key="1">
    <citation type="submission" date="2019-07" db="EMBL/GenBank/DDBJ databases">
        <title>Whole genome shotgun sequence of Cellulomonas soli NBRC 109434.</title>
        <authorList>
            <person name="Hosoyama A."/>
            <person name="Uohara A."/>
            <person name="Ohji S."/>
            <person name="Ichikawa N."/>
        </authorList>
    </citation>
    <scope>NUCLEOTIDE SEQUENCE [LARGE SCALE GENOMIC DNA]</scope>
    <source>
        <strain evidence="1 2">NBRC 109434</strain>
    </source>
</reference>
<accession>A0A512PHI9</accession>
<proteinExistence type="predicted"/>
<name>A0A512PHI9_9CELL</name>
<dbReference type="EMBL" id="BKAL01000015">
    <property type="protein sequence ID" value="GEP70665.1"/>
    <property type="molecule type" value="Genomic_DNA"/>
</dbReference>
<evidence type="ECO:0008006" key="3">
    <source>
        <dbReference type="Google" id="ProtNLM"/>
    </source>
</evidence>
<gene>
    <name evidence="1" type="ORF">CSO01_33800</name>
</gene>